<feature type="domain" description="DUF7928" evidence="5">
    <location>
        <begin position="174"/>
        <end position="324"/>
    </location>
</feature>
<keyword evidence="2" id="KW-0812">Transmembrane</keyword>
<feature type="transmembrane region" description="Helical" evidence="2">
    <location>
        <begin position="916"/>
        <end position="934"/>
    </location>
</feature>
<organism evidence="6 7">
    <name type="scientific">Saitoella complicata (strain BCRC 22490 / CBS 7301 / JCM 7358 / NBRC 10748 / NRRL Y-17804)</name>
    <dbReference type="NCBI Taxonomy" id="698492"/>
    <lineage>
        <taxon>Eukaryota</taxon>
        <taxon>Fungi</taxon>
        <taxon>Dikarya</taxon>
        <taxon>Ascomycota</taxon>
        <taxon>Taphrinomycotina</taxon>
        <taxon>Taphrinomycotina incertae sedis</taxon>
        <taxon>Saitoella</taxon>
    </lineage>
</organism>
<dbReference type="Pfam" id="PF13632">
    <property type="entry name" value="Glyco_trans_2_3"/>
    <property type="match status" value="1"/>
</dbReference>
<evidence type="ECO:0000256" key="1">
    <source>
        <dbReference type="SAM" id="MobiDB-lite"/>
    </source>
</evidence>
<evidence type="ECO:0000256" key="2">
    <source>
        <dbReference type="SAM" id="Phobius"/>
    </source>
</evidence>
<feature type="transmembrane region" description="Helical" evidence="2">
    <location>
        <begin position="357"/>
        <end position="378"/>
    </location>
</feature>
<dbReference type="SUPFAM" id="SSF53448">
    <property type="entry name" value="Nucleotide-diphospho-sugar transferases"/>
    <property type="match status" value="1"/>
</dbReference>
<sequence>MASIYGWRVGALALLCAQSTPCTPRGYCNGLRKLSTEIERLGFEYPNARTWRRPRLWRRTCLPLFKGSGKLRASVFSNLASCFSAFARVYKACCLPGLLFVRQGPPARRTLRNMGQSTSHLGRSSGNHGTISYRDNSDTSSVLFEDEKSYKHNPIRSLKSFYIKEQEIGSDGSFDVYAERMFRYAAMKGMFGSEGNYGRSAVCLRVDDEYTIYNASPEATVINLGAILSRIDVASAIVIDSPVVESVASKLANAKEDIILSDGQMLQVFESLAQLPRARLDQPAAFVRQERLIIVWADDAQDCMKIASSVHSGILQVVWNDEKPVTPSNVGDREPGDVEAAEENTAPLRERYIRGHITTMIALVIEGLAFGLLVRELIIEYRYDGKLPRFALIAYFPITFAMSLFFILVIITNVWQIVGPMASAFKNSFSYSAEPLKRMTGALPDVTIICPVYKESLSGVIGPTVASVKTAMERYRKQGGQVNLIICDDRMQLVDEASQTFRQEYYRKHHIGWVARPGHGQDGYIRAGRFKKASNMNAMMGISVKVEEALGKVERPVEGWTASEEEQVYNEILQDVIAKDGRLWGEGNIRIGDLFLLIDSDTRVPSDCLIDAASEFDASPHLAVLQHASGVMKVSHDFFENAMTYFTDHIYRSIRFSCSGGDMAPFVGHNAFIRWRAVQESAEWMHEDGNPRWWSESHVSEDFEMALKLQCAGHSIRLAAYTNGEFKEGVSLTLFDEIARWEKYAYGCSELIFNPVRTWLWKGPITPMFRRFVFAKEIPMSHKFTLLSYIGTYYALACVWLLVLSNYFWTGWAADMIDHAWLDSLRVTVTVVVVFTVPLAPAIFAYRMKDKGFFQALWEATKWTPFYMFFFNGVSFRISMALLSHMFEYNMQWGATSKETDDSDFFRELPRILREFRWTYVFFGLQIPMMIYLARFAPYQWQIPNFWSVYPLAMSVGGHLVMPLALNPKLYPF</sequence>
<feature type="signal peptide" evidence="3">
    <location>
        <begin position="1"/>
        <end position="22"/>
    </location>
</feature>
<keyword evidence="2" id="KW-1133">Transmembrane helix</keyword>
<reference evidence="6 7" key="1">
    <citation type="journal article" date="2011" name="J. Gen. Appl. Microbiol.">
        <title>Draft genome sequencing of the enigmatic yeast Saitoella complicata.</title>
        <authorList>
            <person name="Nishida H."/>
            <person name="Hamamoto M."/>
            <person name="Sugiyama J."/>
        </authorList>
    </citation>
    <scope>NUCLEOTIDE SEQUENCE [LARGE SCALE GENOMIC DNA]</scope>
    <source>
        <strain evidence="6 7">NRRL Y-17804</strain>
    </source>
</reference>
<keyword evidence="2" id="KW-0472">Membrane</keyword>
<name>A0A0E9NKU4_SAICN</name>
<dbReference type="Gene3D" id="3.90.550.10">
    <property type="entry name" value="Spore Coat Polysaccharide Biosynthesis Protein SpsA, Chain A"/>
    <property type="match status" value="1"/>
</dbReference>
<feature type="transmembrane region" description="Helical" evidence="2">
    <location>
        <begin position="866"/>
        <end position="883"/>
    </location>
</feature>
<dbReference type="InterPro" id="IPR029044">
    <property type="entry name" value="Nucleotide-diphossugar_trans"/>
</dbReference>
<dbReference type="EMBL" id="BACD03000032">
    <property type="protein sequence ID" value="GAO50413.1"/>
    <property type="molecule type" value="Genomic_DNA"/>
</dbReference>
<reference evidence="6 7" key="3">
    <citation type="journal article" date="2015" name="Genome Announc.">
        <title>Draft Genome Sequence of the Archiascomycetous Yeast Saitoella complicata.</title>
        <authorList>
            <person name="Yamauchi K."/>
            <person name="Kondo S."/>
            <person name="Hamamoto M."/>
            <person name="Takahashi Y."/>
            <person name="Ogura Y."/>
            <person name="Hayashi T."/>
            <person name="Nishida H."/>
        </authorList>
    </citation>
    <scope>NUCLEOTIDE SEQUENCE [LARGE SCALE GENOMIC DNA]</scope>
    <source>
        <strain evidence="6 7">NRRL Y-17804</strain>
    </source>
</reference>
<feature type="transmembrane region" description="Helical" evidence="2">
    <location>
        <begin position="390"/>
        <end position="415"/>
    </location>
</feature>
<evidence type="ECO:0000313" key="7">
    <source>
        <dbReference type="Proteomes" id="UP000033140"/>
    </source>
</evidence>
<dbReference type="Pfam" id="PF25550">
    <property type="entry name" value="DUF7928"/>
    <property type="match status" value="1"/>
</dbReference>
<keyword evidence="3" id="KW-0732">Signal</keyword>
<feature type="compositionally biased region" description="Polar residues" evidence="1">
    <location>
        <begin position="113"/>
        <end position="134"/>
    </location>
</feature>
<feature type="domain" description="Glycosyltransferase 2-like" evidence="4">
    <location>
        <begin position="595"/>
        <end position="805"/>
    </location>
</feature>
<dbReference type="AlphaFoldDB" id="A0A0E9NKU4"/>
<feature type="transmembrane region" description="Helical" evidence="2">
    <location>
        <begin position="786"/>
        <end position="804"/>
    </location>
</feature>
<protein>
    <submittedName>
        <fullName evidence="6">Uncharacterized protein</fullName>
    </submittedName>
</protein>
<feature type="chain" id="PRO_5002430557" evidence="3">
    <location>
        <begin position="23"/>
        <end position="973"/>
    </location>
</feature>
<accession>A0A0E9NKU4</accession>
<dbReference type="PANTHER" id="PTHR35408:SF3">
    <property type="entry name" value="GLYCOSYLTRANSFERASE 2-LIKE DOMAIN-CONTAINING PROTEIN"/>
    <property type="match status" value="1"/>
</dbReference>
<reference evidence="6 7" key="2">
    <citation type="journal article" date="2014" name="J. Gen. Appl. Microbiol.">
        <title>The early diverging ascomycetous budding yeast Saitoella complicata has three histone deacetylases belonging to the Clr6, Hos2, and Rpd3 lineages.</title>
        <authorList>
            <person name="Nishida H."/>
            <person name="Matsumoto T."/>
            <person name="Kondo S."/>
            <person name="Hamamoto M."/>
            <person name="Yoshikawa H."/>
        </authorList>
    </citation>
    <scope>NUCLEOTIDE SEQUENCE [LARGE SCALE GENOMIC DNA]</scope>
    <source>
        <strain evidence="6 7">NRRL Y-17804</strain>
    </source>
</reference>
<dbReference type="Proteomes" id="UP000033140">
    <property type="component" value="Unassembled WGS sequence"/>
</dbReference>
<evidence type="ECO:0000259" key="5">
    <source>
        <dbReference type="Pfam" id="PF25550"/>
    </source>
</evidence>
<evidence type="ECO:0000256" key="3">
    <source>
        <dbReference type="SAM" id="SignalP"/>
    </source>
</evidence>
<comment type="caution">
    <text evidence="6">The sequence shown here is derived from an EMBL/GenBank/DDBJ whole genome shotgun (WGS) entry which is preliminary data.</text>
</comment>
<proteinExistence type="predicted"/>
<gene>
    <name evidence="6" type="ORF">G7K_4539-t1</name>
</gene>
<evidence type="ECO:0000259" key="4">
    <source>
        <dbReference type="Pfam" id="PF13632"/>
    </source>
</evidence>
<evidence type="ECO:0000313" key="6">
    <source>
        <dbReference type="EMBL" id="GAO50413.1"/>
    </source>
</evidence>
<dbReference type="InterPro" id="IPR057688">
    <property type="entry name" value="DUF7928"/>
</dbReference>
<dbReference type="PANTHER" id="PTHR35408">
    <property type="entry name" value="CHROMOSOME 15, WHOLE GENOME SHOTGUN SEQUENCE"/>
    <property type="match status" value="1"/>
</dbReference>
<keyword evidence="7" id="KW-1185">Reference proteome</keyword>
<feature type="transmembrane region" description="Helical" evidence="2">
    <location>
        <begin position="825"/>
        <end position="846"/>
    </location>
</feature>
<dbReference type="STRING" id="698492.A0A0E9NKU4"/>
<dbReference type="InterPro" id="IPR001173">
    <property type="entry name" value="Glyco_trans_2-like"/>
</dbReference>
<feature type="region of interest" description="Disordered" evidence="1">
    <location>
        <begin position="112"/>
        <end position="134"/>
    </location>
</feature>